<evidence type="ECO:0000256" key="1">
    <source>
        <dbReference type="ARBA" id="ARBA00022714"/>
    </source>
</evidence>
<proteinExistence type="predicted"/>
<sequence>MVDYEAGHCPSGRLVSWEPETKAPVKPDLPASIGVVEDPVEGCSGPLWVRGAIPVRSADGQEYELRRRVTLCRCGASRNKPFCDGTHAAIGFQDGTDLDHPPRHAGH</sequence>
<feature type="domain" description="Iron-binding zinc finger CDGSH type" evidence="5">
    <location>
        <begin position="56"/>
        <end position="93"/>
    </location>
</feature>
<evidence type="ECO:0000256" key="4">
    <source>
        <dbReference type="ARBA" id="ARBA00023014"/>
    </source>
</evidence>
<keyword evidence="1" id="KW-0001">2Fe-2S</keyword>
<comment type="caution">
    <text evidence="6">The sequence shown here is derived from an EMBL/GenBank/DDBJ whole genome shotgun (WGS) entry which is preliminary data.</text>
</comment>
<accession>A0ABV8TV06</accession>
<dbReference type="SMART" id="SM00704">
    <property type="entry name" value="ZnF_CDGSH"/>
    <property type="match status" value="1"/>
</dbReference>
<reference evidence="7" key="1">
    <citation type="journal article" date="2019" name="Int. J. Syst. Evol. Microbiol.">
        <title>The Global Catalogue of Microorganisms (GCM) 10K type strain sequencing project: providing services to taxonomists for standard genome sequencing and annotation.</title>
        <authorList>
            <consortium name="The Broad Institute Genomics Platform"/>
            <consortium name="The Broad Institute Genome Sequencing Center for Infectious Disease"/>
            <person name="Wu L."/>
            <person name="Ma J."/>
        </authorList>
    </citation>
    <scope>NUCLEOTIDE SEQUENCE [LARGE SCALE GENOMIC DNA]</scope>
    <source>
        <strain evidence="7">IBRC-M 10908</strain>
    </source>
</reference>
<evidence type="ECO:0000313" key="7">
    <source>
        <dbReference type="Proteomes" id="UP001595823"/>
    </source>
</evidence>
<dbReference type="Pfam" id="PF09360">
    <property type="entry name" value="zf-CDGSH"/>
    <property type="match status" value="1"/>
</dbReference>
<evidence type="ECO:0000259" key="5">
    <source>
        <dbReference type="SMART" id="SM00704"/>
    </source>
</evidence>
<organism evidence="6 7">
    <name type="scientific">Salininema proteolyticum</name>
    <dbReference type="NCBI Taxonomy" id="1607685"/>
    <lineage>
        <taxon>Bacteria</taxon>
        <taxon>Bacillati</taxon>
        <taxon>Actinomycetota</taxon>
        <taxon>Actinomycetes</taxon>
        <taxon>Glycomycetales</taxon>
        <taxon>Glycomycetaceae</taxon>
        <taxon>Salininema</taxon>
    </lineage>
</organism>
<dbReference type="InterPro" id="IPR042216">
    <property type="entry name" value="MitoNEET_CISD"/>
</dbReference>
<dbReference type="EMBL" id="JBHSDK010000003">
    <property type="protein sequence ID" value="MFC4334292.1"/>
    <property type="molecule type" value="Genomic_DNA"/>
</dbReference>
<evidence type="ECO:0000256" key="3">
    <source>
        <dbReference type="ARBA" id="ARBA00023004"/>
    </source>
</evidence>
<dbReference type="RefSeq" id="WP_380618024.1">
    <property type="nucleotide sequence ID" value="NZ_JBHSDK010000003.1"/>
</dbReference>
<dbReference type="Proteomes" id="UP001595823">
    <property type="component" value="Unassembled WGS sequence"/>
</dbReference>
<dbReference type="InterPro" id="IPR018967">
    <property type="entry name" value="FeS-contain_CDGSH-typ"/>
</dbReference>
<evidence type="ECO:0000313" key="6">
    <source>
        <dbReference type="EMBL" id="MFC4334292.1"/>
    </source>
</evidence>
<protein>
    <submittedName>
        <fullName evidence="6">CDGSH iron-sulfur domain-containing protein</fullName>
    </submittedName>
</protein>
<keyword evidence="7" id="KW-1185">Reference proteome</keyword>
<keyword evidence="2" id="KW-0479">Metal-binding</keyword>
<gene>
    <name evidence="6" type="ORF">ACFPET_03670</name>
</gene>
<dbReference type="Gene3D" id="3.40.5.90">
    <property type="entry name" value="CDGSH iron-sulfur domain, mitoNEET-type"/>
    <property type="match status" value="1"/>
</dbReference>
<keyword evidence="4" id="KW-0411">Iron-sulfur</keyword>
<keyword evidence="3" id="KW-0408">Iron</keyword>
<evidence type="ECO:0000256" key="2">
    <source>
        <dbReference type="ARBA" id="ARBA00022723"/>
    </source>
</evidence>
<name>A0ABV8TV06_9ACTN</name>